<name>A0A9W9VRB5_9EURO</name>
<evidence type="ECO:0000313" key="19">
    <source>
        <dbReference type="Proteomes" id="UP001147747"/>
    </source>
</evidence>
<dbReference type="Pfam" id="PF00903">
    <property type="entry name" value="Glyoxalase"/>
    <property type="match status" value="2"/>
</dbReference>
<dbReference type="Pfam" id="PF04082">
    <property type="entry name" value="Fungal_trans"/>
    <property type="match status" value="1"/>
</dbReference>
<feature type="compositionally biased region" description="Polar residues" evidence="15">
    <location>
        <begin position="545"/>
        <end position="562"/>
    </location>
</feature>
<evidence type="ECO:0000256" key="12">
    <source>
        <dbReference type="PIRSR" id="PIRSR604361-1"/>
    </source>
</evidence>
<feature type="compositionally biased region" description="Acidic residues" evidence="15">
    <location>
        <begin position="648"/>
        <end position="658"/>
    </location>
</feature>
<dbReference type="Gene3D" id="4.10.240.10">
    <property type="entry name" value="Zn(2)-C6 fungal-type DNA-binding domain"/>
    <property type="match status" value="1"/>
</dbReference>
<dbReference type="GO" id="GO:0008270">
    <property type="term" value="F:zinc ion binding"/>
    <property type="evidence" value="ECO:0007669"/>
    <property type="project" value="InterPro"/>
</dbReference>
<reference evidence="18" key="1">
    <citation type="submission" date="2022-12" db="EMBL/GenBank/DDBJ databases">
        <authorList>
            <person name="Petersen C."/>
        </authorList>
    </citation>
    <scope>NUCLEOTIDE SEQUENCE</scope>
    <source>
        <strain evidence="18">IBT 29677</strain>
    </source>
</reference>
<keyword evidence="10 14" id="KW-0456">Lyase</keyword>
<feature type="binding site" evidence="13">
    <location>
        <position position="257"/>
    </location>
    <ligand>
        <name>Zn(2+)</name>
        <dbReference type="ChEBI" id="CHEBI:29105"/>
        <note>ligand shared between dimeric partners</note>
    </ligand>
</feature>
<evidence type="ECO:0000313" key="18">
    <source>
        <dbReference type="EMBL" id="KAJ5387734.1"/>
    </source>
</evidence>
<evidence type="ECO:0000259" key="16">
    <source>
        <dbReference type="PROSITE" id="PS50048"/>
    </source>
</evidence>
<dbReference type="Pfam" id="PF00172">
    <property type="entry name" value="Zn_clus"/>
    <property type="match status" value="1"/>
</dbReference>
<keyword evidence="5 13" id="KW-0479">Metal-binding</keyword>
<proteinExistence type="inferred from homology"/>
<dbReference type="EC" id="4.4.1.5" evidence="4 14"/>
<accession>A0A9W9VRB5</accession>
<dbReference type="InterPro" id="IPR037523">
    <property type="entry name" value="VOC_core"/>
</dbReference>
<evidence type="ECO:0000256" key="11">
    <source>
        <dbReference type="ARBA" id="ARBA00023242"/>
    </source>
</evidence>
<comment type="function">
    <text evidence="14">Catalyzes the conversion of hemimercaptal, formed from methylglyoxal and glutathione, to S-lactoylglutathione.</text>
</comment>
<gene>
    <name evidence="18" type="ORF">N7509_010275</name>
</gene>
<dbReference type="PANTHER" id="PTHR31313">
    <property type="entry name" value="TY1 ENHANCER ACTIVATOR"/>
    <property type="match status" value="1"/>
</dbReference>
<dbReference type="InterPro" id="IPR007219">
    <property type="entry name" value="XnlR_reg_dom"/>
</dbReference>
<evidence type="ECO:0000256" key="7">
    <source>
        <dbReference type="ARBA" id="ARBA00023015"/>
    </source>
</evidence>
<evidence type="ECO:0000256" key="13">
    <source>
        <dbReference type="PIRSR" id="PIRSR604361-3"/>
    </source>
</evidence>
<feature type="domain" description="VOC" evidence="17">
    <location>
        <begin position="40"/>
        <end position="181"/>
    </location>
</feature>
<feature type="domain" description="Zn(2)-C6 fungal-type" evidence="16">
    <location>
        <begin position="406"/>
        <end position="436"/>
    </location>
</feature>
<evidence type="ECO:0000256" key="8">
    <source>
        <dbReference type="ARBA" id="ARBA00023125"/>
    </source>
</evidence>
<dbReference type="InterPro" id="IPR004360">
    <property type="entry name" value="Glyas_Fos-R_dOase_dom"/>
</dbReference>
<comment type="cofactor">
    <cofactor evidence="13">
        <name>Zn(2+)</name>
        <dbReference type="ChEBI" id="CHEBI:29105"/>
    </cofactor>
    <text evidence="13">Binds 1 zinc ion per subunit. In the homodimer, two zinc ions are bound between subunits.</text>
</comment>
<dbReference type="GO" id="GO:0000981">
    <property type="term" value="F:DNA-binding transcription factor activity, RNA polymerase II-specific"/>
    <property type="evidence" value="ECO:0007669"/>
    <property type="project" value="InterPro"/>
</dbReference>
<dbReference type="InterPro" id="IPR001138">
    <property type="entry name" value="Zn2Cys6_DnaBD"/>
</dbReference>
<feature type="compositionally biased region" description="Polar residues" evidence="15">
    <location>
        <begin position="1207"/>
        <end position="1234"/>
    </location>
</feature>
<feature type="region of interest" description="Disordered" evidence="15">
    <location>
        <begin position="1178"/>
        <end position="1267"/>
    </location>
</feature>
<dbReference type="GeneID" id="81373892"/>
<organism evidence="18 19">
    <name type="scientific">Penicillium cosmopolitanum</name>
    <dbReference type="NCBI Taxonomy" id="1131564"/>
    <lineage>
        <taxon>Eukaryota</taxon>
        <taxon>Fungi</taxon>
        <taxon>Dikarya</taxon>
        <taxon>Ascomycota</taxon>
        <taxon>Pezizomycotina</taxon>
        <taxon>Eurotiomycetes</taxon>
        <taxon>Eurotiomycetidae</taxon>
        <taxon>Eurotiales</taxon>
        <taxon>Aspergillaceae</taxon>
        <taxon>Penicillium</taxon>
    </lineage>
</organism>
<feature type="region of interest" description="Disordered" evidence="15">
    <location>
        <begin position="497"/>
        <end position="565"/>
    </location>
</feature>
<dbReference type="SUPFAM" id="SSF57701">
    <property type="entry name" value="Zn2/Cys6 DNA-binding domain"/>
    <property type="match status" value="1"/>
</dbReference>
<feature type="compositionally biased region" description="Polar residues" evidence="15">
    <location>
        <begin position="498"/>
        <end position="507"/>
    </location>
</feature>
<dbReference type="CDD" id="cd12148">
    <property type="entry name" value="fungal_TF_MHR"/>
    <property type="match status" value="1"/>
</dbReference>
<dbReference type="OrthoDB" id="2154091at2759"/>
<keyword evidence="19" id="KW-1185">Reference proteome</keyword>
<sequence>MFARLSSRVLTPFRFPRLSVVPVTGASRSFTMASDPSTYKLNHTMLRVKDPQRSLEFYKFLGMSVVIKMDVPEGKFTNYFLAYTGPKSLNGDCHFTDLQGTVELCHNWGTENDPEYSVVNGNTEPHRGFGHLAISVDNIEVACKRIEDAGYTFQKKLTEGRMRHIAFAKDPDGYWVEIIKRAEENLSTTTDPGTYRMNHSMLRVKDAEASLKFYQESMGMTLVRTVENPDAKFNLYFLAYAKVPADGKTSDMEGLLELTWNYGTEKQDGPVYHNGNTAPQGFGHICISTDDLQGACDRFESLKVPFKKRLTDGMMKNIAFILDPDGYWIEVIQNERIKRTSNCGDRSNRIPPARSPAQQPPTPTVYLSPSKSSPQKEENRRRNSIPTMSPDPEKPKKTPRKHVTTACVPCRESKIRCDGSMPHCQNCERKGKECKYQHGDDKRKVSLRAATELFSARIDQLCQFIEDQGLVPPPMDLEDEAGMNRVLDTLQIPRGVAKNTTLSTSDQKSADEISPPFHSRPSPTTSPPQTAQPGQSQPSVEKENSSLSPSHSIVANQQTGVSPSVEPWNPYGMVRGAPDNQNFVHWGFTLPNAESLENIYANINGGSGMMANTDLSPDTFQLGMDMVQQPGVLLGQAPTNLSHQDHDSDSDEENPAESDVIEQLSNRIGTLKIAGDGHLRFYGATSNLNLVDVSATQQRQRPDARTVRHDGQDILNHLRVGQPVDQALEDHLVELFFTWQNPSIYVVDKGMYMTARTKWREEYDDTPFYSEVLTNAMCAIGSAFEARYHPTFITFPKSLADFFADRAKALLEIELDTPCVATVQALVLLSCHEGASNRDARGWLYSGMSMRLAFDLGLHLDMTTYVNNGEVSAHEADVRRTAFWGSYVADHFWGFYLGRPFRMTAGDITVPKPAATIGADKDAIWHPYGLPKTPDPLGDGLRDTTELICRQFVILLGDDLSRRTHLVSGTNIYWVSPISNPRFPEDLFAWKTNLPSTLQLDIDDDATPRLPHLLILHMQYHQIIIFFHRPWVSKNYIQPRSPRQGPGYHHARRMCVESATAIARLLHIYEKHYSFRRMNNQVVAIIFSAALMLLFVTVSSSPLMPSKPGEISQPHPRNAEMVAYLNLCFRALDELGQSFENAKRTRDFLVTLQRRWQAHMHRSGPASKRHLSSANLASLDSQKHSSTRDSSRHDGLASDSLRKKSRLSNNLDISQSQQIQASMTAPSAGNASFETHQKNPSQQNQSPYNQQQQQQHPFTVPSSDDLDWNYHSDLNAINAMAVPQFTNDPGMLPDLGDLEGWWSPTGNSSGLGGANL</sequence>
<feature type="active site" description="Proton donor/acceptor" evidence="12">
    <location>
        <position position="330"/>
    </location>
</feature>
<keyword evidence="8" id="KW-0238">DNA-binding</keyword>
<comment type="subcellular location">
    <subcellularLocation>
        <location evidence="1">Nucleus</location>
    </subcellularLocation>
</comment>
<dbReference type="SMART" id="SM00906">
    <property type="entry name" value="Fungal_trans"/>
    <property type="match status" value="1"/>
</dbReference>
<dbReference type="InterPro" id="IPR036864">
    <property type="entry name" value="Zn2-C6_fun-type_DNA-bd_sf"/>
</dbReference>
<evidence type="ECO:0000256" key="15">
    <source>
        <dbReference type="SAM" id="MobiDB-lite"/>
    </source>
</evidence>
<comment type="caution">
    <text evidence="18">The sequence shown here is derived from an EMBL/GenBank/DDBJ whole genome shotgun (WGS) entry which is preliminary data.</text>
</comment>
<protein>
    <recommendedName>
        <fullName evidence="4 14">Lactoylglutathione lyase</fullName>
        <ecNumber evidence="4 14">4.4.1.5</ecNumber>
    </recommendedName>
    <alternativeName>
        <fullName evidence="14">Glyoxalase I</fullName>
    </alternativeName>
</protein>
<evidence type="ECO:0000256" key="14">
    <source>
        <dbReference type="RuleBase" id="RU361179"/>
    </source>
</evidence>
<dbReference type="GO" id="GO:0005634">
    <property type="term" value="C:nucleus"/>
    <property type="evidence" value="ECO:0007669"/>
    <property type="project" value="UniProtKB-SubCell"/>
</dbReference>
<evidence type="ECO:0000256" key="2">
    <source>
        <dbReference type="ARBA" id="ARBA00005008"/>
    </source>
</evidence>
<dbReference type="PROSITE" id="PS00463">
    <property type="entry name" value="ZN2_CY6_FUNGAL_1"/>
    <property type="match status" value="1"/>
</dbReference>
<dbReference type="InterPro" id="IPR004361">
    <property type="entry name" value="Glyoxalase_1"/>
</dbReference>
<dbReference type="SMART" id="SM00066">
    <property type="entry name" value="GAL4"/>
    <property type="match status" value="1"/>
</dbReference>
<keyword evidence="11" id="KW-0539">Nucleus</keyword>
<dbReference type="InterPro" id="IPR029068">
    <property type="entry name" value="Glyas_Bleomycin-R_OHBP_Dase"/>
</dbReference>
<keyword evidence="9" id="KW-0804">Transcription</keyword>
<feature type="binding site" evidence="13">
    <location>
        <position position="330"/>
    </location>
    <ligand>
        <name>Zn(2+)</name>
        <dbReference type="ChEBI" id="CHEBI:29105"/>
        <note>ligand shared between dimeric partners</note>
    </ligand>
</feature>
<feature type="domain" description="VOC" evidence="17">
    <location>
        <begin position="196"/>
        <end position="334"/>
    </location>
</feature>
<dbReference type="PROSITE" id="PS00934">
    <property type="entry name" value="GLYOXALASE_I_1"/>
    <property type="match status" value="1"/>
</dbReference>
<evidence type="ECO:0000259" key="17">
    <source>
        <dbReference type="PROSITE" id="PS51819"/>
    </source>
</evidence>
<dbReference type="GO" id="GO:0003677">
    <property type="term" value="F:DNA binding"/>
    <property type="evidence" value="ECO:0007669"/>
    <property type="project" value="UniProtKB-KW"/>
</dbReference>
<feature type="region of interest" description="Disordered" evidence="15">
    <location>
        <begin position="340"/>
        <end position="404"/>
    </location>
</feature>
<dbReference type="SUPFAM" id="SSF54593">
    <property type="entry name" value="Glyoxalase/Bleomycin resistance protein/Dihydroxybiphenyl dioxygenase"/>
    <property type="match status" value="2"/>
</dbReference>
<feature type="binding site" evidence="13">
    <location>
        <position position="284"/>
    </location>
    <ligand>
        <name>Zn(2+)</name>
        <dbReference type="ChEBI" id="CHEBI:29105"/>
        <note>ligand shared between dimeric partners</note>
    </ligand>
</feature>
<dbReference type="PROSITE" id="PS00935">
    <property type="entry name" value="GLYOXALASE_I_2"/>
    <property type="match status" value="1"/>
</dbReference>
<dbReference type="PROSITE" id="PS50048">
    <property type="entry name" value="ZN2_CY6_FUNGAL_2"/>
    <property type="match status" value="1"/>
</dbReference>
<evidence type="ECO:0000256" key="4">
    <source>
        <dbReference type="ARBA" id="ARBA00012081"/>
    </source>
</evidence>
<dbReference type="PROSITE" id="PS51819">
    <property type="entry name" value="VOC"/>
    <property type="match status" value="2"/>
</dbReference>
<dbReference type="RefSeq" id="XP_056485532.1">
    <property type="nucleotide sequence ID" value="XM_056634912.1"/>
</dbReference>
<keyword evidence="6 13" id="KW-0862">Zinc</keyword>
<dbReference type="CDD" id="cd00067">
    <property type="entry name" value="GAL4"/>
    <property type="match status" value="1"/>
</dbReference>
<feature type="compositionally biased region" description="Low complexity" evidence="15">
    <location>
        <begin position="514"/>
        <end position="539"/>
    </location>
</feature>
<dbReference type="PANTHER" id="PTHR31313:SF77">
    <property type="entry name" value="ZN(II)2CYS6 TRANSCRIPTION FACTOR (EUROFUNG)"/>
    <property type="match status" value="1"/>
</dbReference>
<comment type="pathway">
    <text evidence="2 14">Secondary metabolite metabolism; methylglyoxal degradation; (R)-lactate from methylglyoxal: step 1/2.</text>
</comment>
<reference evidence="18" key="2">
    <citation type="journal article" date="2023" name="IMA Fungus">
        <title>Comparative genomic study of the Penicillium genus elucidates a diverse pangenome and 15 lateral gene transfer events.</title>
        <authorList>
            <person name="Petersen C."/>
            <person name="Sorensen T."/>
            <person name="Nielsen M.R."/>
            <person name="Sondergaard T.E."/>
            <person name="Sorensen J.L."/>
            <person name="Fitzpatrick D.A."/>
            <person name="Frisvad J.C."/>
            <person name="Nielsen K.L."/>
        </authorList>
    </citation>
    <scope>NUCLEOTIDE SEQUENCE</scope>
    <source>
        <strain evidence="18">IBT 29677</strain>
    </source>
</reference>
<evidence type="ECO:0000256" key="3">
    <source>
        <dbReference type="ARBA" id="ARBA00010363"/>
    </source>
</evidence>
<evidence type="ECO:0000256" key="9">
    <source>
        <dbReference type="ARBA" id="ARBA00023163"/>
    </source>
</evidence>
<dbReference type="GO" id="GO:0006351">
    <property type="term" value="P:DNA-templated transcription"/>
    <property type="evidence" value="ECO:0007669"/>
    <property type="project" value="InterPro"/>
</dbReference>
<comment type="similarity">
    <text evidence="3 14">Belongs to the glyoxalase I family.</text>
</comment>
<dbReference type="InterPro" id="IPR018146">
    <property type="entry name" value="Glyoxalase_1_CS"/>
</dbReference>
<comment type="catalytic activity">
    <reaction evidence="14">
        <text>(R)-S-lactoylglutathione = methylglyoxal + glutathione</text>
        <dbReference type="Rhea" id="RHEA:19069"/>
        <dbReference type="ChEBI" id="CHEBI:17158"/>
        <dbReference type="ChEBI" id="CHEBI:57474"/>
        <dbReference type="ChEBI" id="CHEBI:57925"/>
        <dbReference type="EC" id="4.4.1.5"/>
    </reaction>
</comment>
<evidence type="ECO:0000256" key="5">
    <source>
        <dbReference type="ARBA" id="ARBA00022723"/>
    </source>
</evidence>
<dbReference type="GO" id="GO:0004462">
    <property type="term" value="F:lactoylglutathione lyase activity"/>
    <property type="evidence" value="ECO:0007669"/>
    <property type="project" value="UniProtKB-UniRule"/>
</dbReference>
<dbReference type="Gene3D" id="3.10.180.10">
    <property type="entry name" value="2,3-Dihydroxybiphenyl 1,2-Dioxygenase, domain 1"/>
    <property type="match status" value="2"/>
</dbReference>
<dbReference type="NCBIfam" id="TIGR00068">
    <property type="entry name" value="glyox_I"/>
    <property type="match status" value="2"/>
</dbReference>
<feature type="compositionally biased region" description="Low complexity" evidence="15">
    <location>
        <begin position="1238"/>
        <end position="1255"/>
    </location>
</feature>
<dbReference type="EMBL" id="JAPZBU010000009">
    <property type="protein sequence ID" value="KAJ5387734.1"/>
    <property type="molecule type" value="Genomic_DNA"/>
</dbReference>
<evidence type="ECO:0000256" key="10">
    <source>
        <dbReference type="ARBA" id="ARBA00023239"/>
    </source>
</evidence>
<evidence type="ECO:0000256" key="1">
    <source>
        <dbReference type="ARBA" id="ARBA00004123"/>
    </source>
</evidence>
<keyword evidence="7" id="KW-0805">Transcription regulation</keyword>
<feature type="region of interest" description="Disordered" evidence="15">
    <location>
        <begin position="636"/>
        <end position="658"/>
    </location>
</feature>
<dbReference type="InterPro" id="IPR051615">
    <property type="entry name" value="Transcr_Regulatory_Elem"/>
</dbReference>
<dbReference type="Proteomes" id="UP001147747">
    <property type="component" value="Unassembled WGS sequence"/>
</dbReference>
<evidence type="ECO:0000256" key="6">
    <source>
        <dbReference type="ARBA" id="ARBA00022833"/>
    </source>
</evidence>
<feature type="compositionally biased region" description="Basic and acidic residues" evidence="15">
    <location>
        <begin position="1181"/>
        <end position="1202"/>
    </location>
</feature>
<dbReference type="CDD" id="cd07233">
    <property type="entry name" value="GlxI_Zn"/>
    <property type="match status" value="2"/>
</dbReference>